<dbReference type="EMBL" id="MN096372">
    <property type="protein sequence ID" value="QDK03106.1"/>
    <property type="molecule type" value="Genomic_DNA"/>
</dbReference>
<keyword evidence="2" id="KW-0472">Membrane</keyword>
<evidence type="ECO:0000256" key="2">
    <source>
        <dbReference type="SAM" id="Phobius"/>
    </source>
</evidence>
<keyword evidence="2" id="KW-1133">Transmembrane helix</keyword>
<gene>
    <name evidence="3" type="primary">21</name>
    <name evidence="3" type="ORF">SEA_ZOLITA_21</name>
</gene>
<evidence type="ECO:0000313" key="3">
    <source>
        <dbReference type="EMBL" id="QDK03106.1"/>
    </source>
</evidence>
<sequence>MAKGSAGGKGGTEVGRIYIRVVPDADGFHANLRRQIEGSDDDLELKTKATGLDKVRKQAREATKGLEAKVDVQADTTKAERTTDLFQKRLLGNLNKHLTNLEAKIPLTPDGERFRRQVERAAKELKSDIKAEIPIEATLAAEQRAKVLGEVEAVKKLAERDAIQLKLDPQFDYKLRQRLSKFKPDPIKLELDPQFDYKLRKQLAKFKPEPIKLQLDPQFDYKLHKRVADIMRKANEEQLKQEQDFNKRLKAYHDQLYEDKHKTRIADWRKELQLMKEREAETRKFTDDYRRELEEQKVARMAPDADFRRTMLSDLKKAAKDLEASLEFNVDGEKLRRDLRAEVEAIEREIEAEIPVDLELAAAQRAKIKAAIESIRARVPVDVDTKKLGRFNQFARNWGNFALPNFGTGINPAGYAVILGAILAVAAPLVGLITTAFLSLPGLIALIATPLAAVTLGLEGFKRAAEKIKPQFEDLQKSMSAVAETKFTPIMQQIADNIFPMLKRSLPSVIDGLRNMSQGVINAITEPVGAQRVENTIRNIGTALHDAAPGVQSFTSGIIGLANTLSEKFPSIVSWFNDAGFRFQNWVNQAIADGSLSESFDGLGRSLKYILDTVVDLGGKGIDFMKDPEKVAAFNAELKGVLETVKGLVDLSDKFLYMFRLPGKFMDWWDSWGITGERGPNASDGWETVKSWFGGSQEAAAEEGKKTGQSYMQGFQQAMQQPGANQTTNLTDLLLGAGGTTGAPPPAMEIPPPNLEPAKAEVTEYQSFIDNVTQQVRGALSQATSGETLPAPNFEAFKAAWTGLYTFISEQVASFKAQGQLVGDALGSGMSGFVDKAKAALAGLPAATAPHFQAMKQQAITAFTEIETAAGELPGKIGSQLGGLAGIGHSAGLQLMSGLTAGMQAGEGSMLAYVDTIAGKIAQHKGPLPYDRKVLVPNGEALMEGLGVGLATGFEDVLARAKSMAEQISEAVSEGTSVENLLGGNKLPALQKMLDTLEEQRKVLKVQKNNTSDKEEKKILTDKMSQLQAMKDELSLIKDQHKNTNQYGTEVESVSEMWDQMFQKVFDMPFNFAKATGSQILSDLGMGGGGALTTLAEGLIDWGINAGKKFIFNVNSVDEALSAQRNLTNREALQFTR</sequence>
<accession>A0A514U2D5</accession>
<dbReference type="RefSeq" id="YP_010060817.1">
    <property type="nucleotide sequence ID" value="NC_054776.1"/>
</dbReference>
<name>A0A514U2D5_9CAUD</name>
<dbReference type="GeneID" id="64868685"/>
<proteinExistence type="predicted"/>
<dbReference type="Proteomes" id="UP000317635">
    <property type="component" value="Segment"/>
</dbReference>
<evidence type="ECO:0000256" key="1">
    <source>
        <dbReference type="SAM" id="Coils"/>
    </source>
</evidence>
<feature type="transmembrane region" description="Helical" evidence="2">
    <location>
        <begin position="413"/>
        <end position="433"/>
    </location>
</feature>
<keyword evidence="2" id="KW-0812">Transmembrane</keyword>
<reference evidence="3 4" key="1">
    <citation type="submission" date="2019-06" db="EMBL/GenBank/DDBJ databases">
        <authorList>
            <person name="Agostino C.J."/>
            <person name="Dionne E.N."/>
            <person name="Schmitt O.J."/>
            <person name="Otalvaro S."/>
            <person name="Cornely K."/>
            <person name="Butela K.A."/>
            <person name="Garlena R.A."/>
            <person name="Russell D.A."/>
            <person name="Pope W.H."/>
            <person name="Jacobs-Sera D."/>
            <person name="Hatfull G.F."/>
        </authorList>
    </citation>
    <scope>NUCLEOTIDE SEQUENCE [LARGE SCALE GENOMIC DNA]</scope>
</reference>
<organism evidence="3 4">
    <name type="scientific">Mycobacterium phage Zolita</name>
    <dbReference type="NCBI Taxonomy" id="2593355"/>
    <lineage>
        <taxon>Viruses</taxon>
        <taxon>Duplodnaviria</taxon>
        <taxon>Heunggongvirae</taxon>
        <taxon>Uroviricota</taxon>
        <taxon>Caudoviricetes</taxon>
        <taxon>Benedictvirus</taxon>
        <taxon>Benedictvirus zolita</taxon>
    </lineage>
</organism>
<evidence type="ECO:0000313" key="4">
    <source>
        <dbReference type="Proteomes" id="UP000317635"/>
    </source>
</evidence>
<keyword evidence="1" id="KW-0175">Coiled coil</keyword>
<dbReference type="KEGG" id="vg:64868685"/>
<protein>
    <submittedName>
        <fullName evidence="3">Tapemeasure protein</fullName>
    </submittedName>
</protein>
<feature type="coiled-coil region" evidence="1">
    <location>
        <begin position="987"/>
        <end position="1014"/>
    </location>
</feature>
<keyword evidence="4" id="KW-1185">Reference proteome</keyword>
<feature type="transmembrane region" description="Helical" evidence="2">
    <location>
        <begin position="440"/>
        <end position="458"/>
    </location>
</feature>